<accession>A0A0C3QBZ5</accession>
<keyword evidence="1" id="KW-0812">Transmembrane</keyword>
<evidence type="ECO:0000313" key="2">
    <source>
        <dbReference type="EMBL" id="KIO22776.1"/>
    </source>
</evidence>
<dbReference type="STRING" id="1051891.A0A0C3QBZ5"/>
<organism evidence="2 3">
    <name type="scientific">Tulasnella calospora MUT 4182</name>
    <dbReference type="NCBI Taxonomy" id="1051891"/>
    <lineage>
        <taxon>Eukaryota</taxon>
        <taxon>Fungi</taxon>
        <taxon>Dikarya</taxon>
        <taxon>Basidiomycota</taxon>
        <taxon>Agaricomycotina</taxon>
        <taxon>Agaricomycetes</taxon>
        <taxon>Cantharellales</taxon>
        <taxon>Tulasnellaceae</taxon>
        <taxon>Tulasnella</taxon>
    </lineage>
</organism>
<dbReference type="OrthoDB" id="39175at2759"/>
<protein>
    <submittedName>
        <fullName evidence="2">Uncharacterized protein</fullName>
    </submittedName>
</protein>
<keyword evidence="1" id="KW-1133">Transmembrane helix</keyword>
<sequence>MQMVAATRAIMNLIYKVCGTTYDLLYMEHGCSFCWFVAGAAIIRFLKAKMDAKDEDEVARLEQEFGVVKFMLKNLGERTMIGFRQIKLLDEMYNIEVKGWGRNPTKGPLVLAKHSNC</sequence>
<keyword evidence="1" id="KW-0472">Membrane</keyword>
<evidence type="ECO:0000313" key="3">
    <source>
        <dbReference type="Proteomes" id="UP000054248"/>
    </source>
</evidence>
<reference evidence="3" key="2">
    <citation type="submission" date="2015-01" db="EMBL/GenBank/DDBJ databases">
        <title>Evolutionary Origins and Diversification of the Mycorrhizal Mutualists.</title>
        <authorList>
            <consortium name="DOE Joint Genome Institute"/>
            <consortium name="Mycorrhizal Genomics Consortium"/>
            <person name="Kohler A."/>
            <person name="Kuo A."/>
            <person name="Nagy L.G."/>
            <person name="Floudas D."/>
            <person name="Copeland A."/>
            <person name="Barry K.W."/>
            <person name="Cichocki N."/>
            <person name="Veneault-Fourrey C."/>
            <person name="LaButti K."/>
            <person name="Lindquist E.A."/>
            <person name="Lipzen A."/>
            <person name="Lundell T."/>
            <person name="Morin E."/>
            <person name="Murat C."/>
            <person name="Riley R."/>
            <person name="Ohm R."/>
            <person name="Sun H."/>
            <person name="Tunlid A."/>
            <person name="Henrissat B."/>
            <person name="Grigoriev I.V."/>
            <person name="Hibbett D.S."/>
            <person name="Martin F."/>
        </authorList>
    </citation>
    <scope>NUCLEOTIDE SEQUENCE [LARGE SCALE GENOMIC DNA]</scope>
    <source>
        <strain evidence="3">MUT 4182</strain>
    </source>
</reference>
<dbReference type="EMBL" id="KN823101">
    <property type="protein sequence ID" value="KIO22776.1"/>
    <property type="molecule type" value="Genomic_DNA"/>
</dbReference>
<evidence type="ECO:0000256" key="1">
    <source>
        <dbReference type="SAM" id="Phobius"/>
    </source>
</evidence>
<feature type="transmembrane region" description="Helical" evidence="1">
    <location>
        <begin position="24"/>
        <end position="46"/>
    </location>
</feature>
<gene>
    <name evidence="2" type="ORF">M407DRAFT_245045</name>
</gene>
<dbReference type="HOGENOM" id="CLU_133991_0_0_1"/>
<dbReference type="AlphaFoldDB" id="A0A0C3QBZ5"/>
<keyword evidence="3" id="KW-1185">Reference proteome</keyword>
<proteinExistence type="predicted"/>
<dbReference type="Proteomes" id="UP000054248">
    <property type="component" value="Unassembled WGS sequence"/>
</dbReference>
<reference evidence="2 3" key="1">
    <citation type="submission" date="2014-04" db="EMBL/GenBank/DDBJ databases">
        <authorList>
            <consortium name="DOE Joint Genome Institute"/>
            <person name="Kuo A."/>
            <person name="Girlanda M."/>
            <person name="Perotto S."/>
            <person name="Kohler A."/>
            <person name="Nagy L.G."/>
            <person name="Floudas D."/>
            <person name="Copeland A."/>
            <person name="Barry K.W."/>
            <person name="Cichocki N."/>
            <person name="Veneault-Fourrey C."/>
            <person name="LaButti K."/>
            <person name="Lindquist E.A."/>
            <person name="Lipzen A."/>
            <person name="Lundell T."/>
            <person name="Morin E."/>
            <person name="Murat C."/>
            <person name="Sun H."/>
            <person name="Tunlid A."/>
            <person name="Henrissat B."/>
            <person name="Grigoriev I.V."/>
            <person name="Hibbett D.S."/>
            <person name="Martin F."/>
            <person name="Nordberg H.P."/>
            <person name="Cantor M.N."/>
            <person name="Hua S.X."/>
        </authorList>
    </citation>
    <scope>NUCLEOTIDE SEQUENCE [LARGE SCALE GENOMIC DNA]</scope>
    <source>
        <strain evidence="2 3">MUT 4182</strain>
    </source>
</reference>
<name>A0A0C3QBZ5_9AGAM</name>